<dbReference type="InterPro" id="IPR006015">
    <property type="entry name" value="Universal_stress_UspA"/>
</dbReference>
<dbReference type="OrthoDB" id="267918at2"/>
<proteinExistence type="inferred from homology"/>
<dbReference type="PRINTS" id="PR01438">
    <property type="entry name" value="UNVRSLSTRESS"/>
</dbReference>
<name>A0A0A0JQE1_9MICO</name>
<evidence type="ECO:0000313" key="5">
    <source>
        <dbReference type="Proteomes" id="UP000030011"/>
    </source>
</evidence>
<dbReference type="AlphaFoldDB" id="A0A0A0JQE1"/>
<dbReference type="Gene3D" id="3.40.50.620">
    <property type="entry name" value="HUPs"/>
    <property type="match status" value="2"/>
</dbReference>
<dbReference type="PANTHER" id="PTHR46268">
    <property type="entry name" value="STRESS RESPONSE PROTEIN NHAX"/>
    <property type="match status" value="1"/>
</dbReference>
<keyword evidence="5" id="KW-1185">Reference proteome</keyword>
<dbReference type="Pfam" id="PF00582">
    <property type="entry name" value="Usp"/>
    <property type="match status" value="2"/>
</dbReference>
<reference evidence="4 5" key="1">
    <citation type="submission" date="2013-08" db="EMBL/GenBank/DDBJ databases">
        <title>The genome sequence of Knoellia subterranea.</title>
        <authorList>
            <person name="Zhu W."/>
            <person name="Wang G."/>
        </authorList>
    </citation>
    <scope>NUCLEOTIDE SEQUENCE [LARGE SCALE GENOMIC DNA]</scope>
    <source>
        <strain evidence="4 5">KCTC 19937</strain>
    </source>
</reference>
<dbReference type="InterPro" id="IPR006016">
    <property type="entry name" value="UspA"/>
</dbReference>
<dbReference type="RefSeq" id="WP_035904227.1">
    <property type="nucleotide sequence ID" value="NZ_AVPK01000004.1"/>
</dbReference>
<dbReference type="Proteomes" id="UP000030011">
    <property type="component" value="Unassembled WGS sequence"/>
</dbReference>
<dbReference type="InterPro" id="IPR014729">
    <property type="entry name" value="Rossmann-like_a/b/a_fold"/>
</dbReference>
<comment type="caution">
    <text evidence="4">The sequence shown here is derived from an EMBL/GenBank/DDBJ whole genome shotgun (WGS) entry which is preliminary data.</text>
</comment>
<organism evidence="4 5">
    <name type="scientific">Knoellia subterranea KCTC 19937</name>
    <dbReference type="NCBI Taxonomy" id="1385521"/>
    <lineage>
        <taxon>Bacteria</taxon>
        <taxon>Bacillati</taxon>
        <taxon>Actinomycetota</taxon>
        <taxon>Actinomycetes</taxon>
        <taxon>Micrococcales</taxon>
        <taxon>Intrasporangiaceae</taxon>
        <taxon>Knoellia</taxon>
    </lineage>
</organism>
<evidence type="ECO:0000256" key="2">
    <source>
        <dbReference type="SAM" id="MobiDB-lite"/>
    </source>
</evidence>
<dbReference type="CDD" id="cd00293">
    <property type="entry name" value="USP-like"/>
    <property type="match status" value="1"/>
</dbReference>
<feature type="domain" description="UspA" evidence="3">
    <location>
        <begin position="19"/>
        <end position="150"/>
    </location>
</feature>
<feature type="compositionally biased region" description="Polar residues" evidence="2">
    <location>
        <begin position="1"/>
        <end position="13"/>
    </location>
</feature>
<gene>
    <name evidence="4" type="ORF">N803_12185</name>
</gene>
<dbReference type="STRING" id="1385521.N803_12185"/>
<sequence length="335" mass="34088">MSTATSTQQSSIEPSRPPKPIVVGVDGTPSGGQVASWALREAASLDAPLQVVYAAEPPRAVSVAPSPVELRALCRSVALRAVQNARAQLDGDAVDVRVTAVGEVGTPGAELVARSVGAELVVVGREGSGGLGAVSLAATVHARCPVVVVPVDLPEAAAGDATEGVRSVDLARGGRPVDAAPPSLSAPAPVVVGVDGSRAEDTLDLAAGFARSREVPIVVFAAWQSPEGEPWSDELPSSPTLRTTVRVEELARAHANVVRAAATIRRRHPGLEVTTRVQRADPTRALIDSSAEASVLVLGSRGVGGFPGLMLGSVTLGVVGASRCPVAVMRRGALQ</sequence>
<dbReference type="eggNOG" id="COG0589">
    <property type="taxonomic scope" value="Bacteria"/>
</dbReference>
<accession>A0A0A0JQE1</accession>
<dbReference type="SUPFAM" id="SSF52402">
    <property type="entry name" value="Adenine nucleotide alpha hydrolases-like"/>
    <property type="match status" value="2"/>
</dbReference>
<protein>
    <recommendedName>
        <fullName evidence="3">UspA domain-containing protein</fullName>
    </recommendedName>
</protein>
<comment type="similarity">
    <text evidence="1">Belongs to the universal stress protein A family.</text>
</comment>
<feature type="region of interest" description="Disordered" evidence="2">
    <location>
        <begin position="1"/>
        <end position="21"/>
    </location>
</feature>
<evidence type="ECO:0000259" key="3">
    <source>
        <dbReference type="Pfam" id="PF00582"/>
    </source>
</evidence>
<evidence type="ECO:0000313" key="4">
    <source>
        <dbReference type="EMBL" id="KGN37811.1"/>
    </source>
</evidence>
<dbReference type="EMBL" id="AVPK01000004">
    <property type="protein sequence ID" value="KGN37811.1"/>
    <property type="molecule type" value="Genomic_DNA"/>
</dbReference>
<dbReference type="PANTHER" id="PTHR46268:SF6">
    <property type="entry name" value="UNIVERSAL STRESS PROTEIN UP12"/>
    <property type="match status" value="1"/>
</dbReference>
<evidence type="ECO:0000256" key="1">
    <source>
        <dbReference type="ARBA" id="ARBA00008791"/>
    </source>
</evidence>
<feature type="domain" description="UspA" evidence="3">
    <location>
        <begin position="190"/>
        <end position="330"/>
    </location>
</feature>